<reference evidence="3 4" key="1">
    <citation type="submission" date="2020-06" db="EMBL/GenBank/DDBJ databases">
        <title>Oricola thermophila sp. nov. isolated from a tidal sediments.</title>
        <authorList>
            <person name="Kwon K.K."/>
            <person name="Yang S.-H."/>
            <person name="Park M.-J."/>
        </authorList>
    </citation>
    <scope>NUCLEOTIDE SEQUENCE [LARGE SCALE GENOMIC DNA]</scope>
    <source>
        <strain evidence="3 4">MEBiC13590</strain>
    </source>
</reference>
<proteinExistence type="predicted"/>
<dbReference type="AlphaFoldDB" id="A0A6N1VC93"/>
<evidence type="ECO:0000259" key="2">
    <source>
        <dbReference type="Pfam" id="PF13340"/>
    </source>
</evidence>
<dbReference type="EMBL" id="CP054836">
    <property type="protein sequence ID" value="QKV18288.1"/>
    <property type="molecule type" value="Genomic_DNA"/>
</dbReference>
<gene>
    <name evidence="3" type="ORF">HTY61_07365</name>
</gene>
<protein>
    <submittedName>
        <fullName evidence="3">IS5 family transposase</fullName>
    </submittedName>
</protein>
<dbReference type="KEGG" id="orm:HTY61_07365"/>
<evidence type="ECO:0000256" key="1">
    <source>
        <dbReference type="SAM" id="MobiDB-lite"/>
    </source>
</evidence>
<sequence length="157" mass="18222">MPWTDITRSHHVRRHCRYASDLSDAEWRLIQPLLPSPRRLGRPLKVDLREVMNAILYMASTGCQWRMLPKEFPPFTTVQNHFYDWRDNGILRSISNTLVARAREKNGREASPSAGVIDSQSAMITESGGIRRLRRGQEDQWPQAPYRHQPSEWSIGV</sequence>
<dbReference type="Pfam" id="PF13340">
    <property type="entry name" value="DUF4096"/>
    <property type="match status" value="1"/>
</dbReference>
<accession>A0A6N1VC93</accession>
<feature type="region of interest" description="Disordered" evidence="1">
    <location>
        <begin position="134"/>
        <end position="157"/>
    </location>
</feature>
<keyword evidence="4" id="KW-1185">Reference proteome</keyword>
<evidence type="ECO:0000313" key="4">
    <source>
        <dbReference type="Proteomes" id="UP000509367"/>
    </source>
</evidence>
<feature type="domain" description="Insertion element IS402-like" evidence="2">
    <location>
        <begin position="22"/>
        <end position="94"/>
    </location>
</feature>
<name>A0A6N1VC93_9HYPH</name>
<evidence type="ECO:0000313" key="3">
    <source>
        <dbReference type="EMBL" id="QKV18288.1"/>
    </source>
</evidence>
<dbReference type="PANTHER" id="PTHR30007:SF0">
    <property type="entry name" value="TRANSPOSASE"/>
    <property type="match status" value="1"/>
</dbReference>
<dbReference type="NCBIfam" id="NF033580">
    <property type="entry name" value="transpos_IS5_3"/>
    <property type="match status" value="1"/>
</dbReference>
<dbReference type="PANTHER" id="PTHR30007">
    <property type="entry name" value="PHP DOMAIN PROTEIN"/>
    <property type="match status" value="1"/>
</dbReference>
<dbReference type="Proteomes" id="UP000509367">
    <property type="component" value="Chromosome"/>
</dbReference>
<organism evidence="3 4">
    <name type="scientific">Oricola thermophila</name>
    <dbReference type="NCBI Taxonomy" id="2742145"/>
    <lineage>
        <taxon>Bacteria</taxon>
        <taxon>Pseudomonadati</taxon>
        <taxon>Pseudomonadota</taxon>
        <taxon>Alphaproteobacteria</taxon>
        <taxon>Hyphomicrobiales</taxon>
        <taxon>Ahrensiaceae</taxon>
        <taxon>Oricola</taxon>
    </lineage>
</organism>
<dbReference type="InterPro" id="IPR025161">
    <property type="entry name" value="IS402-like_dom"/>
</dbReference>